<dbReference type="InterPro" id="IPR036259">
    <property type="entry name" value="MFS_trans_sf"/>
</dbReference>
<sequence>MWTFVQTLALFLFVPETYIPTLRKQKAIRLRKATGDNNYFAPLEKEDLNLGHAILVSCYKPFQLVLYDRMALLLNTWTSLILGILYLAFQAYPFIFGINHGFNTQDTGLAFLGIGLGMILALMTQPFWNRLYAREAERHGGVLPPESRLYMGEVGGVLTPLGMVSTSSHLPPTPQYPGSSLSSPPFSSAQAPTLSSPASLHISLRPTDL</sequence>
<evidence type="ECO:0000256" key="3">
    <source>
        <dbReference type="ARBA" id="ARBA00022989"/>
    </source>
</evidence>
<evidence type="ECO:0000313" key="7">
    <source>
        <dbReference type="EMBL" id="KAF5390138.1"/>
    </source>
</evidence>
<proteinExistence type="predicted"/>
<evidence type="ECO:0000256" key="6">
    <source>
        <dbReference type="SAM" id="Phobius"/>
    </source>
</evidence>
<evidence type="ECO:0000256" key="2">
    <source>
        <dbReference type="ARBA" id="ARBA00022692"/>
    </source>
</evidence>
<dbReference type="EMBL" id="JAACJN010000017">
    <property type="protein sequence ID" value="KAF5390138.1"/>
    <property type="molecule type" value="Genomic_DNA"/>
</dbReference>
<feature type="transmembrane region" description="Helical" evidence="6">
    <location>
        <begin position="109"/>
        <end position="128"/>
    </location>
</feature>
<keyword evidence="8" id="KW-1185">Reference proteome</keyword>
<dbReference type="OrthoDB" id="3561359at2759"/>
<dbReference type="Gene3D" id="1.20.1250.20">
    <property type="entry name" value="MFS general substrate transporter like domains"/>
    <property type="match status" value="1"/>
</dbReference>
<evidence type="ECO:0000256" key="1">
    <source>
        <dbReference type="ARBA" id="ARBA00004141"/>
    </source>
</evidence>
<dbReference type="PANTHER" id="PTHR23502">
    <property type="entry name" value="MAJOR FACILITATOR SUPERFAMILY"/>
    <property type="match status" value="1"/>
</dbReference>
<name>A0A8H5HVE7_9AGAR</name>
<reference evidence="7 8" key="1">
    <citation type="journal article" date="2020" name="ISME J.">
        <title>Uncovering the hidden diversity of litter-decomposition mechanisms in mushroom-forming fungi.</title>
        <authorList>
            <person name="Floudas D."/>
            <person name="Bentzer J."/>
            <person name="Ahren D."/>
            <person name="Johansson T."/>
            <person name="Persson P."/>
            <person name="Tunlid A."/>
        </authorList>
    </citation>
    <scope>NUCLEOTIDE SEQUENCE [LARGE SCALE GENOMIC DNA]</scope>
    <source>
        <strain evidence="7 8">CBS 406.79</strain>
    </source>
</reference>
<gene>
    <name evidence="7" type="ORF">D9757_003787</name>
</gene>
<evidence type="ECO:0000313" key="8">
    <source>
        <dbReference type="Proteomes" id="UP000518752"/>
    </source>
</evidence>
<protein>
    <submittedName>
        <fullName evidence="7">Uncharacterized protein</fullName>
    </submittedName>
</protein>
<feature type="transmembrane region" description="Helical" evidence="6">
    <location>
        <begin position="70"/>
        <end position="89"/>
    </location>
</feature>
<feature type="compositionally biased region" description="Low complexity" evidence="5">
    <location>
        <begin position="177"/>
        <end position="188"/>
    </location>
</feature>
<feature type="region of interest" description="Disordered" evidence="5">
    <location>
        <begin position="169"/>
        <end position="194"/>
    </location>
</feature>
<evidence type="ECO:0000256" key="4">
    <source>
        <dbReference type="ARBA" id="ARBA00023136"/>
    </source>
</evidence>
<dbReference type="Proteomes" id="UP000518752">
    <property type="component" value="Unassembled WGS sequence"/>
</dbReference>
<dbReference type="PANTHER" id="PTHR23502:SF7">
    <property type="entry name" value="DRUG_PROTON ANTIPORTER YHK8-RELATED"/>
    <property type="match status" value="1"/>
</dbReference>
<keyword evidence="2 6" id="KW-0812">Transmembrane</keyword>
<comment type="subcellular location">
    <subcellularLocation>
        <location evidence="1">Membrane</location>
        <topology evidence="1">Multi-pass membrane protein</topology>
    </subcellularLocation>
</comment>
<evidence type="ECO:0000256" key="5">
    <source>
        <dbReference type="SAM" id="MobiDB-lite"/>
    </source>
</evidence>
<dbReference type="SUPFAM" id="SSF103473">
    <property type="entry name" value="MFS general substrate transporter"/>
    <property type="match status" value="1"/>
</dbReference>
<organism evidence="7 8">
    <name type="scientific">Collybiopsis confluens</name>
    <dbReference type="NCBI Taxonomy" id="2823264"/>
    <lineage>
        <taxon>Eukaryota</taxon>
        <taxon>Fungi</taxon>
        <taxon>Dikarya</taxon>
        <taxon>Basidiomycota</taxon>
        <taxon>Agaricomycotina</taxon>
        <taxon>Agaricomycetes</taxon>
        <taxon>Agaricomycetidae</taxon>
        <taxon>Agaricales</taxon>
        <taxon>Marasmiineae</taxon>
        <taxon>Omphalotaceae</taxon>
        <taxon>Collybiopsis</taxon>
    </lineage>
</organism>
<dbReference type="GO" id="GO:0022857">
    <property type="term" value="F:transmembrane transporter activity"/>
    <property type="evidence" value="ECO:0007669"/>
    <property type="project" value="TreeGrafter"/>
</dbReference>
<dbReference type="GO" id="GO:0005886">
    <property type="term" value="C:plasma membrane"/>
    <property type="evidence" value="ECO:0007669"/>
    <property type="project" value="TreeGrafter"/>
</dbReference>
<accession>A0A8H5HVE7</accession>
<keyword evidence="4 6" id="KW-0472">Membrane</keyword>
<dbReference type="AlphaFoldDB" id="A0A8H5HVE7"/>
<comment type="caution">
    <text evidence="7">The sequence shown here is derived from an EMBL/GenBank/DDBJ whole genome shotgun (WGS) entry which is preliminary data.</text>
</comment>
<keyword evidence="3 6" id="KW-1133">Transmembrane helix</keyword>